<keyword evidence="3" id="KW-1185">Reference proteome</keyword>
<protein>
    <submittedName>
        <fullName evidence="2">Uncharacterized protein</fullName>
    </submittedName>
</protein>
<gene>
    <name evidence="2" type="ORF">IEQ34_018437</name>
</gene>
<evidence type="ECO:0000313" key="2">
    <source>
        <dbReference type="EMBL" id="KAH0451138.1"/>
    </source>
</evidence>
<feature type="compositionally biased region" description="Acidic residues" evidence="1">
    <location>
        <begin position="94"/>
        <end position="106"/>
    </location>
</feature>
<dbReference type="PANTHER" id="PTHR46737:SF3">
    <property type="entry name" value="OXIDOREDUCTASE_TRANSITION METAL ION-BINDING PROTEIN (DUF3531)"/>
    <property type="match status" value="1"/>
</dbReference>
<dbReference type="EMBL" id="JAGFBR010000017">
    <property type="protein sequence ID" value="KAH0451138.1"/>
    <property type="molecule type" value="Genomic_DNA"/>
</dbReference>
<dbReference type="InterPro" id="IPR021920">
    <property type="entry name" value="DUF3531"/>
</dbReference>
<proteinExistence type="predicted"/>
<feature type="compositionally biased region" description="Acidic residues" evidence="1">
    <location>
        <begin position="75"/>
        <end position="84"/>
    </location>
</feature>
<dbReference type="PANTHER" id="PTHR46737">
    <property type="entry name" value="OS02G0827600 PROTEIN"/>
    <property type="match status" value="1"/>
</dbReference>
<feature type="region of interest" description="Disordered" evidence="1">
    <location>
        <begin position="75"/>
        <end position="122"/>
    </location>
</feature>
<comment type="caution">
    <text evidence="2">The sequence shown here is derived from an EMBL/GenBank/DDBJ whole genome shotgun (WGS) entry which is preliminary data.</text>
</comment>
<name>A0AAV7G5U0_DENCH</name>
<accession>A0AAV7G5U0</accession>
<evidence type="ECO:0000256" key="1">
    <source>
        <dbReference type="SAM" id="MobiDB-lite"/>
    </source>
</evidence>
<dbReference type="Proteomes" id="UP000775213">
    <property type="component" value="Unassembled WGS sequence"/>
</dbReference>
<evidence type="ECO:0000313" key="3">
    <source>
        <dbReference type="Proteomes" id="UP000775213"/>
    </source>
</evidence>
<dbReference type="AlphaFoldDB" id="A0AAV7G5U0"/>
<organism evidence="2 3">
    <name type="scientific">Dendrobium chrysotoxum</name>
    <name type="common">Orchid</name>
    <dbReference type="NCBI Taxonomy" id="161865"/>
    <lineage>
        <taxon>Eukaryota</taxon>
        <taxon>Viridiplantae</taxon>
        <taxon>Streptophyta</taxon>
        <taxon>Embryophyta</taxon>
        <taxon>Tracheophyta</taxon>
        <taxon>Spermatophyta</taxon>
        <taxon>Magnoliopsida</taxon>
        <taxon>Liliopsida</taxon>
        <taxon>Asparagales</taxon>
        <taxon>Orchidaceae</taxon>
        <taxon>Epidendroideae</taxon>
        <taxon>Malaxideae</taxon>
        <taxon>Dendrobiinae</taxon>
        <taxon>Dendrobium</taxon>
    </lineage>
</organism>
<reference evidence="2 3" key="1">
    <citation type="journal article" date="2021" name="Hortic Res">
        <title>Chromosome-scale assembly of the Dendrobium chrysotoxum genome enhances the understanding of orchid evolution.</title>
        <authorList>
            <person name="Zhang Y."/>
            <person name="Zhang G.Q."/>
            <person name="Zhang D."/>
            <person name="Liu X.D."/>
            <person name="Xu X.Y."/>
            <person name="Sun W.H."/>
            <person name="Yu X."/>
            <person name="Zhu X."/>
            <person name="Wang Z.W."/>
            <person name="Zhao X."/>
            <person name="Zhong W.Y."/>
            <person name="Chen H."/>
            <person name="Yin W.L."/>
            <person name="Huang T."/>
            <person name="Niu S.C."/>
            <person name="Liu Z.J."/>
        </authorList>
    </citation>
    <scope>NUCLEOTIDE SEQUENCE [LARGE SCALE GENOMIC DNA]</scope>
    <source>
        <strain evidence="2">Lindl</strain>
    </source>
</reference>
<sequence>MVIQLQLISAPSQFHHWKISIIPKNAQNFLSFTPSLKLCPTLSTFRARIPAFSGSLRAERQGKTMKKLGQIETEAEEGQLENEEGQGFSNDQKNEDDGEDDGGADEEFSHASAYRARRDEKDYDRDPELADILSSCFDDPKKAQAKVEDRIRRKRNNILHTKTGSPTPMKVIFKKFDFSNSYIWFEFYNAPLPQDVTLLCDLSQSTMDSKRPRYDAIMGANVTPTTFYNIGDLELQDNLARIWVDIGTDEPLLLDVLVNALSCISSDYVGIKEVVFGGSEFQNWKENLGSEYAGCSTHKI</sequence>
<dbReference type="Pfam" id="PF12049">
    <property type="entry name" value="DUF3531"/>
    <property type="match status" value="1"/>
</dbReference>